<name>A0A5E4QU37_9NEOP</name>
<keyword evidence="2" id="KW-1185">Reference proteome</keyword>
<accession>A0A5E4QU37</accession>
<organism evidence="1 2">
    <name type="scientific">Leptidea sinapis</name>
    <dbReference type="NCBI Taxonomy" id="189913"/>
    <lineage>
        <taxon>Eukaryota</taxon>
        <taxon>Metazoa</taxon>
        <taxon>Ecdysozoa</taxon>
        <taxon>Arthropoda</taxon>
        <taxon>Hexapoda</taxon>
        <taxon>Insecta</taxon>
        <taxon>Pterygota</taxon>
        <taxon>Neoptera</taxon>
        <taxon>Endopterygota</taxon>
        <taxon>Lepidoptera</taxon>
        <taxon>Glossata</taxon>
        <taxon>Ditrysia</taxon>
        <taxon>Papilionoidea</taxon>
        <taxon>Pieridae</taxon>
        <taxon>Dismorphiinae</taxon>
        <taxon>Leptidea</taxon>
    </lineage>
</organism>
<dbReference type="EMBL" id="FZQP02004901">
    <property type="protein sequence ID" value="VVD00692.1"/>
    <property type="molecule type" value="Genomic_DNA"/>
</dbReference>
<evidence type="ECO:0000313" key="1">
    <source>
        <dbReference type="EMBL" id="VVD00692.1"/>
    </source>
</evidence>
<sequence length="92" mass="10333">MEQFPSYMQEAFFGKDLLEPKPTARRLGIGWGGCARGDIACSVPHTGAFALRHERCCHLHIFNAGRSGYAAFAETERRERGTLCGCRRQDKE</sequence>
<evidence type="ECO:0000313" key="2">
    <source>
        <dbReference type="Proteomes" id="UP000324832"/>
    </source>
</evidence>
<gene>
    <name evidence="1" type="ORF">LSINAPIS_LOCUS11277</name>
</gene>
<reference evidence="1 2" key="1">
    <citation type="submission" date="2017-07" db="EMBL/GenBank/DDBJ databases">
        <authorList>
            <person name="Talla V."/>
            <person name="Backstrom N."/>
        </authorList>
    </citation>
    <scope>NUCLEOTIDE SEQUENCE [LARGE SCALE GENOMIC DNA]</scope>
</reference>
<proteinExistence type="predicted"/>
<dbReference type="AlphaFoldDB" id="A0A5E4QU37"/>
<dbReference type="Proteomes" id="UP000324832">
    <property type="component" value="Unassembled WGS sequence"/>
</dbReference>
<protein>
    <submittedName>
        <fullName evidence="1">Uncharacterized protein</fullName>
    </submittedName>
</protein>